<evidence type="ECO:0000313" key="1">
    <source>
        <dbReference type="EMBL" id="CAB4134967.1"/>
    </source>
</evidence>
<protein>
    <submittedName>
        <fullName evidence="2">Uncharacterized protein</fullName>
    </submittedName>
</protein>
<proteinExistence type="predicted"/>
<dbReference type="EMBL" id="LR796291">
    <property type="protein sequence ID" value="CAB4134967.1"/>
    <property type="molecule type" value="Genomic_DNA"/>
</dbReference>
<organism evidence="2">
    <name type="scientific">uncultured Caudovirales phage</name>
    <dbReference type="NCBI Taxonomy" id="2100421"/>
    <lineage>
        <taxon>Viruses</taxon>
        <taxon>Duplodnaviria</taxon>
        <taxon>Heunggongvirae</taxon>
        <taxon>Uroviricota</taxon>
        <taxon>Caudoviricetes</taxon>
        <taxon>Peduoviridae</taxon>
        <taxon>Maltschvirus</taxon>
        <taxon>Maltschvirus maltsch</taxon>
    </lineage>
</organism>
<name>A0A6J5R8R5_9CAUD</name>
<gene>
    <name evidence="2" type="ORF">UFOVP1226_6</name>
    <name evidence="1" type="ORF">UFOVP278_36</name>
</gene>
<dbReference type="EMBL" id="LR797174">
    <property type="protein sequence ID" value="CAB4190946.1"/>
    <property type="molecule type" value="Genomic_DNA"/>
</dbReference>
<accession>A0A6J5R8R5</accession>
<reference evidence="2" key="1">
    <citation type="submission" date="2020-05" db="EMBL/GenBank/DDBJ databases">
        <authorList>
            <person name="Chiriac C."/>
            <person name="Salcher M."/>
            <person name="Ghai R."/>
            <person name="Kavagutti S V."/>
        </authorList>
    </citation>
    <scope>NUCLEOTIDE SEQUENCE</scope>
</reference>
<sequence length="135" mass="13502">MAVLALTDASITINSVSLGNRANSVSVNYEIDSIEVTAFGSGGHSFAGSLQNVSVEIALMQDFATSNVEATIYGLVGTTTTLVIKPTSSAVGATNPSYTITGAFLAAHTPVAGAVGELAMTTLSFTGGTIAKAIA</sequence>
<evidence type="ECO:0000313" key="2">
    <source>
        <dbReference type="EMBL" id="CAB4190946.1"/>
    </source>
</evidence>